<gene>
    <name evidence="1" type="ORF">E5331_14655</name>
</gene>
<organism evidence="1 2">
    <name type="scientific">Lepagella muris</name>
    <dbReference type="NCBI Taxonomy" id="3032870"/>
    <lineage>
        <taxon>Bacteria</taxon>
        <taxon>Pseudomonadati</taxon>
        <taxon>Bacteroidota</taxon>
        <taxon>Bacteroidia</taxon>
        <taxon>Bacteroidales</taxon>
        <taxon>Muribaculaceae</taxon>
        <taxon>Lepagella</taxon>
    </lineage>
</organism>
<accession>A0AC61RD30</accession>
<dbReference type="EMBL" id="SRYB01000025">
    <property type="protein sequence ID" value="TGY77423.1"/>
    <property type="molecule type" value="Genomic_DNA"/>
</dbReference>
<name>A0AC61RD30_9BACT</name>
<evidence type="ECO:0000313" key="2">
    <source>
        <dbReference type="Proteomes" id="UP000306319"/>
    </source>
</evidence>
<evidence type="ECO:0000313" key="1">
    <source>
        <dbReference type="EMBL" id="TGY77423.1"/>
    </source>
</evidence>
<protein>
    <submittedName>
        <fullName evidence="1">ATPase</fullName>
    </submittedName>
</protein>
<comment type="caution">
    <text evidence="1">The sequence shown here is derived from an EMBL/GenBank/DDBJ whole genome shotgun (WGS) entry which is preliminary data.</text>
</comment>
<proteinExistence type="predicted"/>
<keyword evidence="2" id="KW-1185">Reference proteome</keyword>
<reference evidence="1" key="1">
    <citation type="submission" date="2019-04" db="EMBL/GenBank/DDBJ databases">
        <title>Microbes associate with the intestines of laboratory mice.</title>
        <authorList>
            <person name="Navarre W."/>
            <person name="Wong E."/>
            <person name="Huang K."/>
            <person name="Tropini C."/>
            <person name="Ng K."/>
            <person name="Yu B."/>
        </authorList>
    </citation>
    <scope>NUCLEOTIDE SEQUENCE</scope>
    <source>
        <strain evidence="1">NM04_E33</strain>
    </source>
</reference>
<dbReference type="Proteomes" id="UP000306319">
    <property type="component" value="Unassembled WGS sequence"/>
</dbReference>
<sequence length="719" mass="83059">MIIKNLTIKNYRSYYGECSFDFTSGLTLIIGDNGDGKTTFFDALKWLLDPALEKADINNISEMRKSELEIGEVETVSVSMTFDHDGEKMIEKSFIVERVNEDKYITRSFSFKGYETQGAERFPVTGKSLIVRCFDSFIQRYSMFKGESTLNVFDDPDALKMLVDKLSDIREFDEYVEMTDEFEAKSGTAYEKECKNDKKTEREAHILEGQKTEVNARINNTRRDIRDTEKSADLFASRIEVLEKNQEASERYQELKKLIKAREEDVLQWKSRISAQNFNVNLLDKLWILASFSPILKEFREKASAFSKEKRRLHDLFVAQRAKEEGRQEVLDEISSLANGTSRLPWYLPDQETMQEMIDDEICKVCGRPAAKGTDAYEFMVAKLNEFKKHLEEKKKAQEEKPKEEELFVNRYIEQMHNLSISLGGSKAQDISELSGTIYDRLELLETFKRELAKAEEKLQDALDDKARLLIQVEGVTEEQLDLDFQNLKGFFEQKGKAEKRLVELREELRKAEALKKEIEDRYDSLNPGSSMAKVYQKVHIILRNISEAFKEAKEFNLTRFLFEIQTLANEYLERLNTQDFHGIIKLVRTSQDTTEIRLLSTNGRAITDPSGSQLTTMYMSVLFAISDLTSSKRDENYPLIFDAPTSSFGGMKESGFYNIIDSIEKQCIIVTKDFLDDRGNIDEAKIDQLTCTVYRIQKEAGFNQDDLSTIRTIITPIK</sequence>